<reference evidence="1 2" key="1">
    <citation type="submission" date="2021-08" db="EMBL/GenBank/DDBJ databases">
        <title>Comparative Genomics Analysis of the Genus Qipengyuania Reveals Extensive Genetic Diversity and Metabolic Versatility, Including the Description of Fifteen Novel Species.</title>
        <authorList>
            <person name="Liu Y."/>
        </authorList>
    </citation>
    <scope>NUCLEOTIDE SEQUENCE [LARGE SCALE GENOMIC DNA]</scope>
    <source>
        <strain evidence="1 2">YG27</strain>
    </source>
</reference>
<sequence>MIDRLGGFFGSREAEDDFDDAGVEDYTADVEAPPSPVGQDERRMQVRAYNHWASLLGDRNFPHIDDLHPDTLEDFGPYSVLLDLTQDIEDPRLRYVGGELLVECRTDKALSQLSAVPSRSVLSRLTDHYMQILANQAPIGFEAEFDNAEGASVLYRGILLPYSSDDATVDYIYGVINWKEMADRQTADALLLELDQALGTSEEELEPVYADRLDTAEMLGAFADEDVLELSGAEMMELAGADSGLPRPAFGATEGSERGFPTPRNSIPLAARLDALGNPIGGHPVHDEADEDDDFDGRMKTAADYGLPDWDEDEDESDVDDVIDPLADEEASSSLVALVNRGDRTKKSVDLSLGEGMPAPDAGENDSAVHRIPEAYVPPPAPMVEAPVAEADHANTGDLPGATDEFEKIEDTVPDWPDNSGAPENLYDALAAARELAQAAQNTEDRSRKTLYEAVGRAYDFSIEAQSDPAGFDELLAESGLTMQDRAPMTPVVKLVFGADYDKTRLTEYAAVLTHGHRLGIERGKLASFLREAEGGLKGVVQAERAARKEEQGKPTEDRKTVRNKLAEKLRALEALSLAELDEEGAEFALVMVRRTANGTIEVLGEVPEDIPLVERAARKLLD</sequence>
<evidence type="ECO:0000313" key="2">
    <source>
        <dbReference type="Proteomes" id="UP000782554"/>
    </source>
</evidence>
<evidence type="ECO:0000313" key="1">
    <source>
        <dbReference type="EMBL" id="MBX7501327.1"/>
    </source>
</evidence>
<proteinExistence type="predicted"/>
<dbReference type="Proteomes" id="UP000782554">
    <property type="component" value="Unassembled WGS sequence"/>
</dbReference>
<gene>
    <name evidence="1" type="ORF">K3181_07720</name>
</gene>
<dbReference type="EMBL" id="JAIGNU010000001">
    <property type="protein sequence ID" value="MBX7501327.1"/>
    <property type="molecule type" value="Genomic_DNA"/>
</dbReference>
<comment type="caution">
    <text evidence="1">The sequence shown here is derived from an EMBL/GenBank/DDBJ whole genome shotgun (WGS) entry which is preliminary data.</text>
</comment>
<accession>A0ABS7JUN0</accession>
<organism evidence="1 2">
    <name type="scientific">Qipengyuania mesophila</name>
    <dbReference type="NCBI Taxonomy" id="2867246"/>
    <lineage>
        <taxon>Bacteria</taxon>
        <taxon>Pseudomonadati</taxon>
        <taxon>Pseudomonadota</taxon>
        <taxon>Alphaproteobacteria</taxon>
        <taxon>Sphingomonadales</taxon>
        <taxon>Erythrobacteraceae</taxon>
        <taxon>Qipengyuania</taxon>
    </lineage>
</organism>
<dbReference type="RefSeq" id="WP_221602418.1">
    <property type="nucleotide sequence ID" value="NZ_JAIGNU010000001.1"/>
</dbReference>
<keyword evidence="2" id="KW-1185">Reference proteome</keyword>
<protein>
    <submittedName>
        <fullName evidence="1">Uncharacterized protein</fullName>
    </submittedName>
</protein>
<name>A0ABS7JUN0_9SPHN</name>